<dbReference type="Gene3D" id="1.20.120.1760">
    <property type="match status" value="1"/>
</dbReference>
<comment type="similarity">
    <text evidence="2">Belongs to the CDP-alcohol phosphatidyltransferase class-I family.</text>
</comment>
<dbReference type="Pfam" id="PF01066">
    <property type="entry name" value="CDP-OH_P_transf"/>
    <property type="match status" value="1"/>
</dbReference>
<keyword evidence="3" id="KW-1133">Transmembrane helix</keyword>
<keyword evidence="1 2" id="KW-0808">Transferase</keyword>
<proteinExistence type="inferred from homology"/>
<gene>
    <name evidence="4" type="ORF">H3Z74_19200</name>
</gene>
<accession>A0A7H0LGM0</accession>
<dbReference type="EMBL" id="CP061038">
    <property type="protein sequence ID" value="QNQ08823.1"/>
    <property type="molecule type" value="Genomic_DNA"/>
</dbReference>
<dbReference type="GO" id="GO:0016780">
    <property type="term" value="F:phosphotransferase activity, for other substituted phosphate groups"/>
    <property type="evidence" value="ECO:0007669"/>
    <property type="project" value="InterPro"/>
</dbReference>
<dbReference type="GO" id="GO:0016020">
    <property type="term" value="C:membrane"/>
    <property type="evidence" value="ECO:0007669"/>
    <property type="project" value="InterPro"/>
</dbReference>
<feature type="transmembrane region" description="Helical" evidence="3">
    <location>
        <begin position="63"/>
        <end position="84"/>
    </location>
</feature>
<dbReference type="InterPro" id="IPR043130">
    <property type="entry name" value="CDP-OH_PTrfase_TM_dom"/>
</dbReference>
<evidence type="ECO:0000256" key="1">
    <source>
        <dbReference type="ARBA" id="ARBA00022679"/>
    </source>
</evidence>
<dbReference type="RefSeq" id="WP_187761150.1">
    <property type="nucleotide sequence ID" value="NZ_CP061038.1"/>
</dbReference>
<name>A0A7H0LGM0_9SPHN</name>
<keyword evidence="3" id="KW-0812">Transmembrane</keyword>
<dbReference type="PROSITE" id="PS00379">
    <property type="entry name" value="CDP_ALCOHOL_P_TRANSF"/>
    <property type="match status" value="1"/>
</dbReference>
<dbReference type="AlphaFoldDB" id="A0A7H0LGM0"/>
<dbReference type="KEGG" id="spap:H3Z74_19200"/>
<feature type="transmembrane region" description="Helical" evidence="3">
    <location>
        <begin position="30"/>
        <end position="51"/>
    </location>
</feature>
<sequence length="241" mass="25772">MSANAVSFIGLVLGIGAAIAYWNWDTPLAAVIGLILSIGWLIADGLDGMVARATQTASAFGRLLDGICDHGVFILIYVVIATSIGTGEGWALAVVAGAAHIVQSSLYEAERARFHRRVRGDSGESPPARTGGLLERGYDAISHGVDRVAGRFDQALRSSRDPARFGVDYGLRAAPVMKLMALESANMRVLAIFVACLIGNPRLFWWFEIVPLTLLIIATLVWHRRVEADLVHPGGAAPVNT</sequence>
<dbReference type="GO" id="GO:0008654">
    <property type="term" value="P:phospholipid biosynthetic process"/>
    <property type="evidence" value="ECO:0007669"/>
    <property type="project" value="InterPro"/>
</dbReference>
<dbReference type="Proteomes" id="UP000516148">
    <property type="component" value="Chromosome"/>
</dbReference>
<keyword evidence="3" id="KW-0472">Membrane</keyword>
<dbReference type="InterPro" id="IPR048254">
    <property type="entry name" value="CDP_ALCOHOL_P_TRANSF_CS"/>
</dbReference>
<evidence type="ECO:0000256" key="3">
    <source>
        <dbReference type="SAM" id="Phobius"/>
    </source>
</evidence>
<reference evidence="4 5" key="1">
    <citation type="submission" date="2020-09" db="EMBL/GenBank/DDBJ databases">
        <title>Sphingomonas sp., a new species isolated from pork steak.</title>
        <authorList>
            <person name="Heidler von Heilborn D."/>
        </authorList>
    </citation>
    <scope>NUCLEOTIDE SEQUENCE [LARGE SCALE GENOMIC DNA]</scope>
    <source>
        <strain evidence="5">S8-3T</strain>
    </source>
</reference>
<dbReference type="InterPro" id="IPR000462">
    <property type="entry name" value="CDP-OH_P_trans"/>
</dbReference>
<evidence type="ECO:0000313" key="5">
    <source>
        <dbReference type="Proteomes" id="UP000516148"/>
    </source>
</evidence>
<protein>
    <submittedName>
        <fullName evidence="4">CDP-alcohol phosphatidyltransferase family protein</fullName>
    </submittedName>
</protein>
<organism evidence="4 5">
    <name type="scientific">Sphingomonas alpina</name>
    <dbReference type="NCBI Taxonomy" id="653931"/>
    <lineage>
        <taxon>Bacteria</taxon>
        <taxon>Pseudomonadati</taxon>
        <taxon>Pseudomonadota</taxon>
        <taxon>Alphaproteobacteria</taxon>
        <taxon>Sphingomonadales</taxon>
        <taxon>Sphingomonadaceae</taxon>
        <taxon>Sphingomonas</taxon>
    </lineage>
</organism>
<evidence type="ECO:0000313" key="4">
    <source>
        <dbReference type="EMBL" id="QNQ08823.1"/>
    </source>
</evidence>
<keyword evidence="5" id="KW-1185">Reference proteome</keyword>
<feature type="transmembrane region" description="Helical" evidence="3">
    <location>
        <begin position="204"/>
        <end position="222"/>
    </location>
</feature>
<evidence type="ECO:0000256" key="2">
    <source>
        <dbReference type="RuleBase" id="RU003750"/>
    </source>
</evidence>